<dbReference type="PANTHER" id="PTHR15629">
    <property type="entry name" value="SH3YL1 PROTEIN"/>
    <property type="match status" value="1"/>
</dbReference>
<proteinExistence type="predicted"/>
<feature type="domain" description="Ysc84 actin-binding" evidence="1">
    <location>
        <begin position="47"/>
        <end position="164"/>
    </location>
</feature>
<evidence type="ECO:0000313" key="3">
    <source>
        <dbReference type="Proteomes" id="UP000193642"/>
    </source>
</evidence>
<organism evidence="2 3">
    <name type="scientific">Rhizoclosmatium globosum</name>
    <dbReference type="NCBI Taxonomy" id="329046"/>
    <lineage>
        <taxon>Eukaryota</taxon>
        <taxon>Fungi</taxon>
        <taxon>Fungi incertae sedis</taxon>
        <taxon>Chytridiomycota</taxon>
        <taxon>Chytridiomycota incertae sedis</taxon>
        <taxon>Chytridiomycetes</taxon>
        <taxon>Chytridiales</taxon>
        <taxon>Chytriomycetaceae</taxon>
        <taxon>Rhizoclosmatium</taxon>
    </lineage>
</organism>
<protein>
    <submittedName>
        <fullName evidence="2">DUF500-domain-containing protein</fullName>
    </submittedName>
</protein>
<dbReference type="OrthoDB" id="443981at2759"/>
<evidence type="ECO:0000313" key="2">
    <source>
        <dbReference type="EMBL" id="ORY51283.1"/>
    </source>
</evidence>
<dbReference type="AlphaFoldDB" id="A0A1Y2CW83"/>
<dbReference type="Proteomes" id="UP000193642">
    <property type="component" value="Unassembled WGS sequence"/>
</dbReference>
<dbReference type="Pfam" id="PF04366">
    <property type="entry name" value="Ysc84"/>
    <property type="match status" value="1"/>
</dbReference>
<feature type="non-terminal residue" evidence="2">
    <location>
        <position position="164"/>
    </location>
</feature>
<feature type="non-terminal residue" evidence="2">
    <location>
        <position position="1"/>
    </location>
</feature>
<comment type="caution">
    <text evidence="2">The sequence shown here is derived from an EMBL/GenBank/DDBJ whole genome shotgun (WGS) entry which is preliminary data.</text>
</comment>
<dbReference type="PANTHER" id="PTHR15629:SF2">
    <property type="entry name" value="SH3 DOMAIN-CONTAINING YSC84-LIKE PROTEIN 1"/>
    <property type="match status" value="1"/>
</dbReference>
<dbReference type="InterPro" id="IPR051702">
    <property type="entry name" value="SH3_domain_YSC84-like"/>
</dbReference>
<dbReference type="STRING" id="329046.A0A1Y2CW83"/>
<gene>
    <name evidence="2" type="ORF">BCR33DRAFT_638123</name>
</gene>
<name>A0A1Y2CW83_9FUNG</name>
<keyword evidence="3" id="KW-1185">Reference proteome</keyword>
<evidence type="ECO:0000259" key="1">
    <source>
        <dbReference type="Pfam" id="PF04366"/>
    </source>
</evidence>
<reference evidence="2 3" key="1">
    <citation type="submission" date="2016-07" db="EMBL/GenBank/DDBJ databases">
        <title>Pervasive Adenine N6-methylation of Active Genes in Fungi.</title>
        <authorList>
            <consortium name="DOE Joint Genome Institute"/>
            <person name="Mondo S.J."/>
            <person name="Dannebaum R.O."/>
            <person name="Kuo R.C."/>
            <person name="Labutti K."/>
            <person name="Haridas S."/>
            <person name="Kuo A."/>
            <person name="Salamov A."/>
            <person name="Ahrendt S.R."/>
            <person name="Lipzen A."/>
            <person name="Sullivan W."/>
            <person name="Andreopoulos W.B."/>
            <person name="Clum A."/>
            <person name="Lindquist E."/>
            <person name="Daum C."/>
            <person name="Ramamoorthy G.K."/>
            <person name="Gryganskyi A."/>
            <person name="Culley D."/>
            <person name="Magnuson J.K."/>
            <person name="James T.Y."/>
            <person name="O'Malley M.A."/>
            <person name="Stajich J.E."/>
            <person name="Spatafora J.W."/>
            <person name="Visel A."/>
            <person name="Grigoriev I.V."/>
        </authorList>
    </citation>
    <scope>NUCLEOTIDE SEQUENCE [LARGE SCALE GENOMIC DNA]</scope>
    <source>
        <strain evidence="2 3">JEL800</strain>
    </source>
</reference>
<sequence>INKTAGVAVLTIVKAGFVWSGRAGAGLVVARLPDGRWSAPSAIAAGGAGVGAQIGAEVTDSVFILNSDSAVKAFSIGGNVTFGANLSIAAGPTGRQAEASGAVGHFAPIYAYSKTKGLFAGVSFEGLVILTRKETNARFYGQQVTPAELLSGKIEPPAEAEVLY</sequence>
<dbReference type="EMBL" id="MCGO01000005">
    <property type="protein sequence ID" value="ORY51283.1"/>
    <property type="molecule type" value="Genomic_DNA"/>
</dbReference>
<dbReference type="InterPro" id="IPR007461">
    <property type="entry name" value="Ysc84_actin-binding"/>
</dbReference>
<dbReference type="GO" id="GO:0035091">
    <property type="term" value="F:phosphatidylinositol binding"/>
    <property type="evidence" value="ECO:0007669"/>
    <property type="project" value="TreeGrafter"/>
</dbReference>
<accession>A0A1Y2CW83</accession>